<dbReference type="PANTHER" id="PTHR42924:SF3">
    <property type="entry name" value="POLYMERASE_HISTIDINOL PHOSPHATASE N-TERMINAL DOMAIN-CONTAINING PROTEIN"/>
    <property type="match status" value="1"/>
</dbReference>
<evidence type="ECO:0000313" key="3">
    <source>
        <dbReference type="Proteomes" id="UP000298347"/>
    </source>
</evidence>
<dbReference type="PANTHER" id="PTHR42924">
    <property type="entry name" value="EXONUCLEASE"/>
    <property type="match status" value="1"/>
</dbReference>
<dbReference type="RefSeq" id="WP_135349973.1">
    <property type="nucleotide sequence ID" value="NZ_SRJD01000032.1"/>
</dbReference>
<name>A0A4Z0GHQ2_9BACL</name>
<dbReference type="InterPro" id="IPR052018">
    <property type="entry name" value="PHP_domain"/>
</dbReference>
<dbReference type="EMBL" id="SRJD01000032">
    <property type="protein sequence ID" value="TGA96026.1"/>
    <property type="molecule type" value="Genomic_DNA"/>
</dbReference>
<gene>
    <name evidence="2" type="ORF">E4665_16890</name>
</gene>
<dbReference type="InterPro" id="IPR003141">
    <property type="entry name" value="Pol/His_phosphatase_N"/>
</dbReference>
<dbReference type="Pfam" id="PF02811">
    <property type="entry name" value="PHP"/>
    <property type="match status" value="1"/>
</dbReference>
<dbReference type="CDD" id="cd07438">
    <property type="entry name" value="PHP_HisPPase_AMP"/>
    <property type="match status" value="1"/>
</dbReference>
<evidence type="ECO:0000313" key="2">
    <source>
        <dbReference type="EMBL" id="TGA96026.1"/>
    </source>
</evidence>
<dbReference type="Gene3D" id="1.10.150.650">
    <property type="match status" value="1"/>
</dbReference>
<organism evidence="2 3">
    <name type="scientific">Sporolactobacillus shoreae</name>
    <dbReference type="NCBI Taxonomy" id="1465501"/>
    <lineage>
        <taxon>Bacteria</taxon>
        <taxon>Bacillati</taxon>
        <taxon>Bacillota</taxon>
        <taxon>Bacilli</taxon>
        <taxon>Bacillales</taxon>
        <taxon>Sporolactobacillaceae</taxon>
        <taxon>Sporolactobacillus</taxon>
    </lineage>
</organism>
<keyword evidence="3" id="KW-1185">Reference proteome</keyword>
<dbReference type="InterPro" id="IPR004013">
    <property type="entry name" value="PHP_dom"/>
</dbReference>
<protein>
    <submittedName>
        <fullName evidence="2">PHP domain-containing protein</fullName>
    </submittedName>
</protein>
<dbReference type="GO" id="GO:0004534">
    <property type="term" value="F:5'-3' RNA exonuclease activity"/>
    <property type="evidence" value="ECO:0007669"/>
    <property type="project" value="TreeGrafter"/>
</dbReference>
<feature type="domain" description="Polymerase/histidinol phosphatase N-terminal" evidence="1">
    <location>
        <begin position="3"/>
        <end position="68"/>
    </location>
</feature>
<dbReference type="SMART" id="SM00481">
    <property type="entry name" value="POLIIIAc"/>
    <property type="match status" value="1"/>
</dbReference>
<dbReference type="SUPFAM" id="SSF89550">
    <property type="entry name" value="PHP domain-like"/>
    <property type="match status" value="1"/>
</dbReference>
<comment type="caution">
    <text evidence="2">The sequence shown here is derived from an EMBL/GenBank/DDBJ whole genome shotgun (WGS) entry which is preliminary data.</text>
</comment>
<dbReference type="Proteomes" id="UP000298347">
    <property type="component" value="Unassembled WGS sequence"/>
</dbReference>
<dbReference type="InterPro" id="IPR016195">
    <property type="entry name" value="Pol/histidinol_Pase-like"/>
</dbReference>
<dbReference type="Gene3D" id="3.20.20.140">
    <property type="entry name" value="Metal-dependent hydrolases"/>
    <property type="match status" value="1"/>
</dbReference>
<accession>A0A4Z0GHQ2</accession>
<dbReference type="GO" id="GO:0035312">
    <property type="term" value="F:5'-3' DNA exonuclease activity"/>
    <property type="evidence" value="ECO:0007669"/>
    <property type="project" value="TreeGrafter"/>
</dbReference>
<dbReference type="OrthoDB" id="9804333at2"/>
<evidence type="ECO:0000259" key="1">
    <source>
        <dbReference type="SMART" id="SM00481"/>
    </source>
</evidence>
<sequence length="284" mass="31713">MTIDLHCHTNVSDNSFSIEEVLHIAQRNHVDHLAITDHDTTIGLHQAMNLGKSKGLDIIPGIEISAYDFLRDRRAHILGLFVKPGHPALEKLCRPLREARQAASREMVEKLIQAGYEIEWEEVSKLAEAGTGVYKQHIMHALIKKGYTSSVYGNLYKKLFSRGESKGVAFVPIRYLEATDAIQAIREAGGVPVLAHPGQFDNFSAVADWVRAGLEGIEVHHPLNNEQAEQKARDLADKYHLIQTGGSDFHGFYTDTDSVPGSRSTEPAWFEALKIRRDLVRATE</sequence>
<dbReference type="AlphaFoldDB" id="A0A4Z0GHQ2"/>
<reference evidence="2 3" key="1">
    <citation type="journal article" date="2015" name="Int. J. Syst. Evol. Microbiol.">
        <title>Sporolactobacillus shoreae sp. nov. and Sporolactobacillus spathodeae sp. nov., two spore-forming lactic acid bacteria isolated from tree barks in Thailand.</title>
        <authorList>
            <person name="Thamacharoensuk T."/>
            <person name="Kitahara M."/>
            <person name="Ohkuma M."/>
            <person name="Thongchul N."/>
            <person name="Tanasupawat S."/>
        </authorList>
    </citation>
    <scope>NUCLEOTIDE SEQUENCE [LARGE SCALE GENOMIC DNA]</scope>
    <source>
        <strain evidence="2 3">BK92</strain>
    </source>
</reference>
<proteinExistence type="predicted"/>